<dbReference type="EMBL" id="BMJJ01000009">
    <property type="protein sequence ID" value="GGD28493.1"/>
    <property type="molecule type" value="Genomic_DNA"/>
</dbReference>
<accession>A0A916Y2W0</accession>
<name>A0A916Y2W0_9HYPH</name>
<keyword evidence="3" id="KW-1185">Reference proteome</keyword>
<evidence type="ECO:0000313" key="2">
    <source>
        <dbReference type="EMBL" id="GGD28493.1"/>
    </source>
</evidence>
<dbReference type="RefSeq" id="WP_188853064.1">
    <property type="nucleotide sequence ID" value="NZ_BMJJ01000009.1"/>
</dbReference>
<dbReference type="InterPro" id="IPR021327">
    <property type="entry name" value="DUF2934"/>
</dbReference>
<reference evidence="2" key="1">
    <citation type="journal article" date="2014" name="Int. J. Syst. Evol. Microbiol.">
        <title>Complete genome sequence of Corynebacterium casei LMG S-19264T (=DSM 44701T), isolated from a smear-ripened cheese.</title>
        <authorList>
            <consortium name="US DOE Joint Genome Institute (JGI-PGF)"/>
            <person name="Walter F."/>
            <person name="Albersmeier A."/>
            <person name="Kalinowski J."/>
            <person name="Ruckert C."/>
        </authorList>
    </citation>
    <scope>NUCLEOTIDE SEQUENCE</scope>
    <source>
        <strain evidence="2">CGMCC 1.15493</strain>
    </source>
</reference>
<dbReference type="Proteomes" id="UP000613160">
    <property type="component" value="Unassembled WGS sequence"/>
</dbReference>
<reference evidence="2" key="2">
    <citation type="submission" date="2020-09" db="EMBL/GenBank/DDBJ databases">
        <authorList>
            <person name="Sun Q."/>
            <person name="Zhou Y."/>
        </authorList>
    </citation>
    <scope>NUCLEOTIDE SEQUENCE</scope>
    <source>
        <strain evidence="2">CGMCC 1.15493</strain>
    </source>
</reference>
<gene>
    <name evidence="2" type="ORF">GCM10011335_34590</name>
</gene>
<comment type="caution">
    <text evidence="2">The sequence shown here is derived from an EMBL/GenBank/DDBJ whole genome shotgun (WGS) entry which is preliminary data.</text>
</comment>
<feature type="region of interest" description="Disordered" evidence="1">
    <location>
        <begin position="1"/>
        <end position="58"/>
    </location>
</feature>
<dbReference type="AlphaFoldDB" id="A0A916Y2W0"/>
<feature type="compositionally biased region" description="Basic and acidic residues" evidence="1">
    <location>
        <begin position="39"/>
        <end position="50"/>
    </location>
</feature>
<proteinExistence type="predicted"/>
<organism evidence="2 3">
    <name type="scientific">Aureimonas glaciei</name>
    <dbReference type="NCBI Taxonomy" id="1776957"/>
    <lineage>
        <taxon>Bacteria</taxon>
        <taxon>Pseudomonadati</taxon>
        <taxon>Pseudomonadota</taxon>
        <taxon>Alphaproteobacteria</taxon>
        <taxon>Hyphomicrobiales</taxon>
        <taxon>Aurantimonadaceae</taxon>
        <taxon>Aureimonas</taxon>
    </lineage>
</organism>
<evidence type="ECO:0000256" key="1">
    <source>
        <dbReference type="SAM" id="MobiDB-lite"/>
    </source>
</evidence>
<dbReference type="Pfam" id="PF11154">
    <property type="entry name" value="DUF2934"/>
    <property type="match status" value="1"/>
</dbReference>
<evidence type="ECO:0000313" key="3">
    <source>
        <dbReference type="Proteomes" id="UP000613160"/>
    </source>
</evidence>
<protein>
    <recommendedName>
        <fullName evidence="4">DUF2934 domain-containing protein</fullName>
    </recommendedName>
</protein>
<evidence type="ECO:0008006" key="4">
    <source>
        <dbReference type="Google" id="ProtNLM"/>
    </source>
</evidence>
<sequence>MTIDNTPKVRDRAYHPWEQTGRPQGREHEFWAQASQEIEGERELQHRTSDGRPAGGGR</sequence>